<dbReference type="STRING" id="161398.PP2015_1954"/>
<proteinExistence type="inferred from homology"/>
<evidence type="ECO:0000256" key="8">
    <source>
        <dbReference type="ARBA" id="ARBA00022692"/>
    </source>
</evidence>
<gene>
    <name evidence="16" type="ORF">PP2015_1954</name>
</gene>
<dbReference type="CDD" id="cd06530">
    <property type="entry name" value="S26_SPase_I"/>
    <property type="match status" value="1"/>
</dbReference>
<dbReference type="GO" id="GO:0009003">
    <property type="term" value="F:signal peptidase activity"/>
    <property type="evidence" value="ECO:0007669"/>
    <property type="project" value="UniProtKB-EC"/>
</dbReference>
<name>A0A0S2K315_9GAMM</name>
<dbReference type="RefSeq" id="WP_058030112.1">
    <property type="nucleotide sequence ID" value="NZ_CP013187.1"/>
</dbReference>
<dbReference type="Proteomes" id="UP000061457">
    <property type="component" value="Chromosome I"/>
</dbReference>
<evidence type="ECO:0000256" key="4">
    <source>
        <dbReference type="ARBA" id="ARBA00013208"/>
    </source>
</evidence>
<dbReference type="GO" id="GO:0006465">
    <property type="term" value="P:signal peptide processing"/>
    <property type="evidence" value="ECO:0007669"/>
    <property type="project" value="InterPro"/>
</dbReference>
<dbReference type="NCBIfam" id="TIGR02227">
    <property type="entry name" value="sigpep_I_bact"/>
    <property type="match status" value="2"/>
</dbReference>
<accession>A0A0S2K315</accession>
<keyword evidence="11 13" id="KW-0472">Membrane</keyword>
<dbReference type="InterPro" id="IPR019757">
    <property type="entry name" value="Pept_S26A_signal_pept_1_Lys-AS"/>
</dbReference>
<keyword evidence="7 13" id="KW-0645">Protease</keyword>
<dbReference type="Pfam" id="PF10502">
    <property type="entry name" value="Peptidase_S26"/>
    <property type="match status" value="1"/>
</dbReference>
<dbReference type="OrthoDB" id="9815782at2"/>
<dbReference type="AlphaFoldDB" id="A0A0S2K315"/>
<evidence type="ECO:0000256" key="12">
    <source>
        <dbReference type="PIRSR" id="PIRSR600223-1"/>
    </source>
</evidence>
<protein>
    <recommendedName>
        <fullName evidence="5 13">Signal peptidase I</fullName>
        <ecNumber evidence="4 13">3.4.21.89</ecNumber>
    </recommendedName>
</protein>
<organism evidence="16 17">
    <name type="scientific">Pseudoalteromonas phenolica</name>
    <dbReference type="NCBI Taxonomy" id="161398"/>
    <lineage>
        <taxon>Bacteria</taxon>
        <taxon>Pseudomonadati</taxon>
        <taxon>Pseudomonadota</taxon>
        <taxon>Gammaproteobacteria</taxon>
        <taxon>Alteromonadales</taxon>
        <taxon>Pseudoalteromonadaceae</taxon>
        <taxon>Pseudoalteromonas</taxon>
    </lineage>
</organism>
<dbReference type="NCBIfam" id="NF008114">
    <property type="entry name" value="PRK10861.1"/>
    <property type="match status" value="1"/>
</dbReference>
<evidence type="ECO:0000259" key="15">
    <source>
        <dbReference type="Pfam" id="PF10502"/>
    </source>
</evidence>
<keyword evidence="8 13" id="KW-0812">Transmembrane</keyword>
<dbReference type="InterPro" id="IPR019756">
    <property type="entry name" value="Pept_S26A_signal_pept_1_Ser-AS"/>
</dbReference>
<evidence type="ECO:0000256" key="1">
    <source>
        <dbReference type="ARBA" id="ARBA00000677"/>
    </source>
</evidence>
<comment type="subcellular location">
    <subcellularLocation>
        <location evidence="2">Cell membrane</location>
        <topology evidence="2">Multi-pass membrane protein</topology>
    </subcellularLocation>
    <subcellularLocation>
        <location evidence="14">Membrane</location>
        <topology evidence="14">Multi-pass membrane protein</topology>
    </subcellularLocation>
</comment>
<dbReference type="InterPro" id="IPR000223">
    <property type="entry name" value="Pept_S26A_signal_pept_1"/>
</dbReference>
<keyword evidence="9 13" id="KW-0378">Hydrolase</keyword>
<dbReference type="GO" id="GO:0004252">
    <property type="term" value="F:serine-type endopeptidase activity"/>
    <property type="evidence" value="ECO:0007669"/>
    <property type="project" value="InterPro"/>
</dbReference>
<comment type="similarity">
    <text evidence="3 14">Belongs to the peptidase S26 family.</text>
</comment>
<evidence type="ECO:0000256" key="11">
    <source>
        <dbReference type="ARBA" id="ARBA00023136"/>
    </source>
</evidence>
<evidence type="ECO:0000256" key="6">
    <source>
        <dbReference type="ARBA" id="ARBA00022475"/>
    </source>
</evidence>
<feature type="active site" evidence="12">
    <location>
        <position position="146"/>
    </location>
</feature>
<dbReference type="InterPro" id="IPR019533">
    <property type="entry name" value="Peptidase_S26"/>
</dbReference>
<dbReference type="InterPro" id="IPR019766">
    <property type="entry name" value="Sign_pep_all-beta_subdom"/>
</dbReference>
<dbReference type="PANTHER" id="PTHR43390:SF1">
    <property type="entry name" value="CHLOROPLAST PROCESSING PEPTIDASE"/>
    <property type="match status" value="1"/>
</dbReference>
<dbReference type="InterPro" id="IPR019758">
    <property type="entry name" value="Pept_S26A_signal_pept_1_CS"/>
</dbReference>
<evidence type="ECO:0000256" key="2">
    <source>
        <dbReference type="ARBA" id="ARBA00004651"/>
    </source>
</evidence>
<dbReference type="PRINTS" id="PR00727">
    <property type="entry name" value="LEADERPTASE"/>
</dbReference>
<dbReference type="InterPro" id="IPR036286">
    <property type="entry name" value="LexA/Signal_pep-like_sf"/>
</dbReference>
<evidence type="ECO:0000256" key="10">
    <source>
        <dbReference type="ARBA" id="ARBA00022989"/>
    </source>
</evidence>
<dbReference type="PROSITE" id="PS00760">
    <property type="entry name" value="SPASE_I_2"/>
    <property type="match status" value="1"/>
</dbReference>
<dbReference type="Gene3D" id="2.10.109.10">
    <property type="entry name" value="Umud Fragment, subunit A"/>
    <property type="match status" value="1"/>
</dbReference>
<keyword evidence="17" id="KW-1185">Reference proteome</keyword>
<comment type="catalytic activity">
    <reaction evidence="1 13">
        <text>Cleavage of hydrophobic, N-terminal signal or leader sequences from secreted and periplasmic proteins.</text>
        <dbReference type="EC" id="3.4.21.89"/>
    </reaction>
</comment>
<evidence type="ECO:0000256" key="13">
    <source>
        <dbReference type="RuleBase" id="RU003993"/>
    </source>
</evidence>
<feature type="domain" description="Peptidase S26" evidence="15">
    <location>
        <begin position="62"/>
        <end position="282"/>
    </location>
</feature>
<sequence length="311" mass="35305">MAGYFSVFLVLLTLGSGLIWLIDHYMFAPKRKERIALAQGATQTPLDDDVIAQIAPEPAIVEGAKSIFPMIAAITIFRSFIFEPFQIPSGSMMPTLLDGDFILVQKYAYGIKDPVWRSQMIEVGEPERGDITVFKFPLDERIDFIKRVIGLPGDSIVYRNRQLFIKPNCEAGKERTDNLVCGEYNKIGLDIVNRDEFMQGPMHLVRLTEDLPGAQHDILINPQALESTDRYYQQTGTRKDEWVVPKDSYFVMGDNRNNSQDGRMWGFVPKENLVGKAVFIWMSFDFDNGPNSLLPGWVPTGVRFERLGNIQ</sequence>
<feature type="transmembrane region" description="Helical" evidence="13">
    <location>
        <begin position="6"/>
        <end position="27"/>
    </location>
</feature>
<feature type="active site" evidence="12">
    <location>
        <position position="91"/>
    </location>
</feature>
<evidence type="ECO:0000256" key="9">
    <source>
        <dbReference type="ARBA" id="ARBA00022801"/>
    </source>
</evidence>
<dbReference type="EC" id="3.4.21.89" evidence="4 13"/>
<evidence type="ECO:0000313" key="17">
    <source>
        <dbReference type="Proteomes" id="UP000061457"/>
    </source>
</evidence>
<dbReference type="PATRIC" id="fig|161398.10.peg.1982"/>
<dbReference type="PANTHER" id="PTHR43390">
    <property type="entry name" value="SIGNAL PEPTIDASE I"/>
    <property type="match status" value="1"/>
</dbReference>
<dbReference type="Gene3D" id="2.170.230.10">
    <property type="match status" value="1"/>
</dbReference>
<comment type="caution">
    <text evidence="14">Lacks conserved residue(s) required for the propagation of feature annotation.</text>
</comment>
<reference evidence="17" key="1">
    <citation type="submission" date="2015-11" db="EMBL/GenBank/DDBJ databases">
        <authorList>
            <person name="Kim K.M."/>
        </authorList>
    </citation>
    <scope>NUCLEOTIDE SEQUENCE [LARGE SCALE GENOMIC DNA]</scope>
    <source>
        <strain evidence="17">KCTC 12086</strain>
    </source>
</reference>
<keyword evidence="10 13" id="KW-1133">Transmembrane helix</keyword>
<evidence type="ECO:0000256" key="14">
    <source>
        <dbReference type="RuleBase" id="RU362042"/>
    </source>
</evidence>
<dbReference type="KEGG" id="pphe:PP2015_1954"/>
<dbReference type="PROSITE" id="PS00761">
    <property type="entry name" value="SPASE_I_3"/>
    <property type="match status" value="1"/>
</dbReference>
<dbReference type="PROSITE" id="PS00501">
    <property type="entry name" value="SPASE_I_1"/>
    <property type="match status" value="1"/>
</dbReference>
<dbReference type="EMBL" id="CP013187">
    <property type="protein sequence ID" value="ALO42453.1"/>
    <property type="molecule type" value="Genomic_DNA"/>
</dbReference>
<dbReference type="GO" id="GO:0005886">
    <property type="term" value="C:plasma membrane"/>
    <property type="evidence" value="ECO:0007669"/>
    <property type="project" value="UniProtKB-SubCell"/>
</dbReference>
<evidence type="ECO:0000256" key="7">
    <source>
        <dbReference type="ARBA" id="ARBA00022670"/>
    </source>
</evidence>
<dbReference type="SUPFAM" id="SSF51306">
    <property type="entry name" value="LexA/Signal peptidase"/>
    <property type="match status" value="1"/>
</dbReference>
<evidence type="ECO:0000313" key="16">
    <source>
        <dbReference type="EMBL" id="ALO42453.1"/>
    </source>
</evidence>
<evidence type="ECO:0000256" key="3">
    <source>
        <dbReference type="ARBA" id="ARBA00009370"/>
    </source>
</evidence>
<keyword evidence="6" id="KW-1003">Cell membrane</keyword>
<evidence type="ECO:0000256" key="5">
    <source>
        <dbReference type="ARBA" id="ARBA00019232"/>
    </source>
</evidence>